<dbReference type="Gene3D" id="3.30.160.390">
    <property type="entry name" value="Integrase, DNA-binding domain"/>
    <property type="match status" value="1"/>
</dbReference>
<dbReference type="GO" id="GO:0015074">
    <property type="term" value="P:DNA integration"/>
    <property type="evidence" value="ECO:0007669"/>
    <property type="project" value="UniProtKB-KW"/>
</dbReference>
<evidence type="ECO:0000256" key="1">
    <source>
        <dbReference type="ARBA" id="ARBA00008857"/>
    </source>
</evidence>
<dbReference type="Gene3D" id="1.10.150.130">
    <property type="match status" value="1"/>
</dbReference>
<dbReference type="InterPro" id="IPR010998">
    <property type="entry name" value="Integrase_recombinase_N"/>
</dbReference>
<dbReference type="InterPro" id="IPR011010">
    <property type="entry name" value="DNA_brk_join_enz"/>
</dbReference>
<keyword evidence="4" id="KW-0233">DNA recombination</keyword>
<dbReference type="Pfam" id="PF22022">
    <property type="entry name" value="Phage_int_M"/>
    <property type="match status" value="1"/>
</dbReference>
<dbReference type="Gene3D" id="1.10.443.10">
    <property type="entry name" value="Intergrase catalytic core"/>
    <property type="match status" value="1"/>
</dbReference>
<keyword evidence="2" id="KW-0229">DNA integration</keyword>
<dbReference type="InterPro" id="IPR025166">
    <property type="entry name" value="Integrase_DNA_bind_dom"/>
</dbReference>
<organism evidence="6 7">
    <name type="scientific">Devosia lucknowensis</name>
    <dbReference type="NCBI Taxonomy" id="1096929"/>
    <lineage>
        <taxon>Bacteria</taxon>
        <taxon>Pseudomonadati</taxon>
        <taxon>Pseudomonadota</taxon>
        <taxon>Alphaproteobacteria</taxon>
        <taxon>Hyphomicrobiales</taxon>
        <taxon>Devosiaceae</taxon>
        <taxon>Devosia</taxon>
    </lineage>
</organism>
<name>A0A1Y6ETA9_9HYPH</name>
<dbReference type="PROSITE" id="PS51898">
    <property type="entry name" value="TYR_RECOMBINASE"/>
    <property type="match status" value="1"/>
</dbReference>
<keyword evidence="3" id="KW-0238">DNA-binding</keyword>
<comment type="similarity">
    <text evidence="1">Belongs to the 'phage' integrase family.</text>
</comment>
<dbReference type="Proteomes" id="UP000194474">
    <property type="component" value="Unassembled WGS sequence"/>
</dbReference>
<keyword evidence="7" id="KW-1185">Reference proteome</keyword>
<evidence type="ECO:0000256" key="2">
    <source>
        <dbReference type="ARBA" id="ARBA00022908"/>
    </source>
</evidence>
<feature type="domain" description="Tyr recombinase" evidence="5">
    <location>
        <begin position="205"/>
        <end position="377"/>
    </location>
</feature>
<dbReference type="OrthoDB" id="9795573at2"/>
<dbReference type="InterPro" id="IPR053876">
    <property type="entry name" value="Phage_int_M"/>
</dbReference>
<dbReference type="GO" id="GO:0003677">
    <property type="term" value="F:DNA binding"/>
    <property type="evidence" value="ECO:0007669"/>
    <property type="project" value="UniProtKB-KW"/>
</dbReference>
<dbReference type="PANTHER" id="PTHR30629">
    <property type="entry name" value="PROPHAGE INTEGRASE"/>
    <property type="match status" value="1"/>
</dbReference>
<dbReference type="Pfam" id="PF00589">
    <property type="entry name" value="Phage_integrase"/>
    <property type="match status" value="1"/>
</dbReference>
<evidence type="ECO:0000313" key="7">
    <source>
        <dbReference type="Proteomes" id="UP000194474"/>
    </source>
</evidence>
<dbReference type="InterPro" id="IPR050808">
    <property type="entry name" value="Phage_Integrase"/>
</dbReference>
<reference evidence="7" key="1">
    <citation type="submission" date="2017-04" db="EMBL/GenBank/DDBJ databases">
        <authorList>
            <person name="Varghese N."/>
            <person name="Submissions S."/>
        </authorList>
    </citation>
    <scope>NUCLEOTIDE SEQUENCE [LARGE SCALE GENOMIC DNA]</scope>
</reference>
<dbReference type="SUPFAM" id="SSF56349">
    <property type="entry name" value="DNA breaking-rejoining enzymes"/>
    <property type="match status" value="1"/>
</dbReference>
<evidence type="ECO:0000256" key="4">
    <source>
        <dbReference type="ARBA" id="ARBA00023172"/>
    </source>
</evidence>
<dbReference type="CDD" id="cd00801">
    <property type="entry name" value="INT_P4_C"/>
    <property type="match status" value="1"/>
</dbReference>
<dbReference type="AlphaFoldDB" id="A0A1Y6ETA9"/>
<proteinExistence type="inferred from homology"/>
<evidence type="ECO:0000256" key="3">
    <source>
        <dbReference type="ARBA" id="ARBA00023125"/>
    </source>
</evidence>
<protein>
    <submittedName>
        <fullName evidence="6">Integrase</fullName>
    </submittedName>
</protein>
<dbReference type="EMBL" id="FXWK01000001">
    <property type="protein sequence ID" value="SMQ65954.1"/>
    <property type="molecule type" value="Genomic_DNA"/>
</dbReference>
<dbReference type="PANTHER" id="PTHR30629:SF2">
    <property type="entry name" value="PROPHAGE INTEGRASE INTS-RELATED"/>
    <property type="match status" value="1"/>
</dbReference>
<dbReference type="InterPro" id="IPR002104">
    <property type="entry name" value="Integrase_catalytic"/>
</dbReference>
<dbReference type="InterPro" id="IPR038488">
    <property type="entry name" value="Integrase_DNA-bd_sf"/>
</dbReference>
<dbReference type="Pfam" id="PF13356">
    <property type="entry name" value="Arm-DNA-bind_3"/>
    <property type="match status" value="1"/>
</dbReference>
<sequence>MARNKLTVTQINASTKTLLGDGDGLYLRRSKSGTRSWIFVYHWQGKRRELGLGSYNSGTAPVGLVAARKRADDVRAQLTDGIDPMAEKRKVAAIPTFGKAADDYIAGQKAGWSNSKHGWQWEQTLGDAYCSSIRNKSVAEIGVDDIVGVLEPIWLEKAETATRLRMRLEKVLDFAKVKGWRSGDNPAVRSGNLIHLLPTRTRQVKHHAALAYADVPGVMAKLTDLDGVGAEALRFTILTASRSAEVFGARWDEFDFDKKVWIIPPERMKARQQHTVPLSDAAVAILKIRLEKKSCDFVFPGQDLKTPISNMTMGKSLKKVAAGVTVHGMRSAFRDWAGDMTNHPREIAEAALAHKVGNAVEQAYRRSDALEKRRALMVDWANFCTSPK</sequence>
<evidence type="ECO:0000259" key="5">
    <source>
        <dbReference type="PROSITE" id="PS51898"/>
    </source>
</evidence>
<dbReference type="GO" id="GO:0006310">
    <property type="term" value="P:DNA recombination"/>
    <property type="evidence" value="ECO:0007669"/>
    <property type="project" value="UniProtKB-KW"/>
</dbReference>
<accession>A0A1Y6ETA9</accession>
<gene>
    <name evidence="6" type="ORF">SAMN06295905_1358</name>
</gene>
<dbReference type="InterPro" id="IPR013762">
    <property type="entry name" value="Integrase-like_cat_sf"/>
</dbReference>
<evidence type="ECO:0000313" key="6">
    <source>
        <dbReference type="EMBL" id="SMQ65954.1"/>
    </source>
</evidence>